<accession>A0ABU5U0W8</accession>
<comment type="caution">
    <text evidence="3">The sequence shown here is derived from an EMBL/GenBank/DDBJ whole genome shotgun (WGS) entry which is preliminary data.</text>
</comment>
<feature type="signal peptide" evidence="2">
    <location>
        <begin position="1"/>
        <end position="28"/>
    </location>
</feature>
<proteinExistence type="predicted"/>
<evidence type="ECO:0000313" key="4">
    <source>
        <dbReference type="Proteomes" id="UP001301728"/>
    </source>
</evidence>
<sequence length="77" mass="8926">MMKLHRFSLSMILTTATLFTLTTSQVMAQESRFFGERAKPDCIQDALPNEDVSPEKNLKNSRFHCGREEYTTQPPFR</sequence>
<evidence type="ECO:0000313" key="3">
    <source>
        <dbReference type="EMBL" id="MEA5520744.1"/>
    </source>
</evidence>
<dbReference type="RefSeq" id="WP_323221247.1">
    <property type="nucleotide sequence ID" value="NZ_JAYGHT010000092.1"/>
</dbReference>
<keyword evidence="2" id="KW-0732">Signal</keyword>
<name>A0ABU5U0W8_9CYAN</name>
<evidence type="ECO:0000256" key="2">
    <source>
        <dbReference type="SAM" id="SignalP"/>
    </source>
</evidence>
<protein>
    <recommendedName>
        <fullName evidence="5">Secreted protein</fullName>
    </recommendedName>
</protein>
<keyword evidence="4" id="KW-1185">Reference proteome</keyword>
<feature type="chain" id="PRO_5046866277" description="Secreted protein" evidence="2">
    <location>
        <begin position="29"/>
        <end position="77"/>
    </location>
</feature>
<dbReference type="Proteomes" id="UP001301728">
    <property type="component" value="Unassembled WGS sequence"/>
</dbReference>
<organism evidence="3 4">
    <name type="scientific">Limnoraphis robusta CCNP1315</name>
    <dbReference type="NCBI Taxonomy" id="3110306"/>
    <lineage>
        <taxon>Bacteria</taxon>
        <taxon>Bacillati</taxon>
        <taxon>Cyanobacteriota</taxon>
        <taxon>Cyanophyceae</taxon>
        <taxon>Oscillatoriophycideae</taxon>
        <taxon>Oscillatoriales</taxon>
        <taxon>Sirenicapillariaceae</taxon>
        <taxon>Limnoraphis</taxon>
    </lineage>
</organism>
<gene>
    <name evidence="3" type="ORF">VB854_17525</name>
</gene>
<feature type="region of interest" description="Disordered" evidence="1">
    <location>
        <begin position="46"/>
        <end position="77"/>
    </location>
</feature>
<reference evidence="3 4" key="1">
    <citation type="submission" date="2023-12" db="EMBL/GenBank/DDBJ databases">
        <title>Baltic Sea Cyanobacteria.</title>
        <authorList>
            <person name="Delbaje E."/>
            <person name="Fewer D.P."/>
            <person name="Shishido T.K."/>
        </authorList>
    </citation>
    <scope>NUCLEOTIDE SEQUENCE [LARGE SCALE GENOMIC DNA]</scope>
    <source>
        <strain evidence="3 4">CCNP 1315</strain>
    </source>
</reference>
<evidence type="ECO:0008006" key="5">
    <source>
        <dbReference type="Google" id="ProtNLM"/>
    </source>
</evidence>
<dbReference type="EMBL" id="JAYGHT010000092">
    <property type="protein sequence ID" value="MEA5520744.1"/>
    <property type="molecule type" value="Genomic_DNA"/>
</dbReference>
<evidence type="ECO:0000256" key="1">
    <source>
        <dbReference type="SAM" id="MobiDB-lite"/>
    </source>
</evidence>